<organism evidence="1 2">
    <name type="scientific">Candidatus Enterocloster faecavium</name>
    <dbReference type="NCBI Taxonomy" id="2838560"/>
    <lineage>
        <taxon>Bacteria</taxon>
        <taxon>Bacillati</taxon>
        <taxon>Bacillota</taxon>
        <taxon>Clostridia</taxon>
        <taxon>Lachnospirales</taxon>
        <taxon>Lachnospiraceae</taxon>
        <taxon>Enterocloster</taxon>
    </lineage>
</organism>
<gene>
    <name evidence="1" type="ORF">H9716_01900</name>
</gene>
<sequence length="207" mass="23784">MALGQRRKKHVPGAWGPERKGGRVIGIMGLGRKTGATHFTLWAASYLSGVRQRRTAVIEWNCHGDLGRMEDIWFAEKRRRERKFQALGMNFYKEGGAETLALCLGECCDEILIDFGEKTREKENEWLRCDIRIATAAFSEWQLADAGKMMEIGDELGRDWICLAAFGSEEARREAQRRLGISVIRIPFQADPFDIDRRAMEWFEKIL</sequence>
<evidence type="ECO:0000313" key="1">
    <source>
        <dbReference type="EMBL" id="HJB06599.1"/>
    </source>
</evidence>
<dbReference type="EMBL" id="DWYS01000023">
    <property type="protein sequence ID" value="HJB06599.1"/>
    <property type="molecule type" value="Genomic_DNA"/>
</dbReference>
<reference evidence="1" key="1">
    <citation type="journal article" date="2021" name="PeerJ">
        <title>Extensive microbial diversity within the chicken gut microbiome revealed by metagenomics and culture.</title>
        <authorList>
            <person name="Gilroy R."/>
            <person name="Ravi A."/>
            <person name="Getino M."/>
            <person name="Pursley I."/>
            <person name="Horton D.L."/>
            <person name="Alikhan N.F."/>
            <person name="Baker D."/>
            <person name="Gharbi K."/>
            <person name="Hall N."/>
            <person name="Watson M."/>
            <person name="Adriaenssens E.M."/>
            <person name="Foster-Nyarko E."/>
            <person name="Jarju S."/>
            <person name="Secka A."/>
            <person name="Antonio M."/>
            <person name="Oren A."/>
            <person name="Chaudhuri R.R."/>
            <person name="La Ragione R."/>
            <person name="Hildebrand F."/>
            <person name="Pallen M.J."/>
        </authorList>
    </citation>
    <scope>NUCLEOTIDE SEQUENCE</scope>
    <source>
        <strain evidence="1">CHK188-4685</strain>
    </source>
</reference>
<evidence type="ECO:0000313" key="2">
    <source>
        <dbReference type="Proteomes" id="UP000886804"/>
    </source>
</evidence>
<dbReference type="AlphaFoldDB" id="A0A9D2L5Z5"/>
<protein>
    <submittedName>
        <fullName evidence="1">Uncharacterized protein</fullName>
    </submittedName>
</protein>
<accession>A0A9D2L5Z5</accession>
<dbReference type="Proteomes" id="UP000886804">
    <property type="component" value="Unassembled WGS sequence"/>
</dbReference>
<reference evidence="1" key="2">
    <citation type="submission" date="2021-04" db="EMBL/GenBank/DDBJ databases">
        <authorList>
            <person name="Gilroy R."/>
        </authorList>
    </citation>
    <scope>NUCLEOTIDE SEQUENCE</scope>
    <source>
        <strain evidence="1">CHK188-4685</strain>
    </source>
</reference>
<name>A0A9D2L5Z5_9FIRM</name>
<proteinExistence type="predicted"/>
<comment type="caution">
    <text evidence="1">The sequence shown here is derived from an EMBL/GenBank/DDBJ whole genome shotgun (WGS) entry which is preliminary data.</text>
</comment>